<dbReference type="PANTHER" id="PTHR46401:SF2">
    <property type="entry name" value="GLYCOSYLTRANSFERASE WBBK-RELATED"/>
    <property type="match status" value="1"/>
</dbReference>
<dbReference type="GO" id="GO:0016757">
    <property type="term" value="F:glycosyltransferase activity"/>
    <property type="evidence" value="ECO:0007669"/>
    <property type="project" value="InterPro"/>
</dbReference>
<keyword evidence="5" id="KW-1185">Reference proteome</keyword>
<dbReference type="SUPFAM" id="SSF53756">
    <property type="entry name" value="UDP-Glycosyltransferase/glycogen phosphorylase"/>
    <property type="match status" value="1"/>
</dbReference>
<feature type="domain" description="Glycosyltransferase subfamily 4-like N-terminal" evidence="3">
    <location>
        <begin position="63"/>
        <end position="200"/>
    </location>
</feature>
<gene>
    <name evidence="4" type="ORF">BCY91_13230</name>
</gene>
<evidence type="ECO:0000256" key="1">
    <source>
        <dbReference type="ARBA" id="ARBA00022679"/>
    </source>
</evidence>
<dbReference type="Gene3D" id="3.40.50.2000">
    <property type="entry name" value="Glycogen Phosphorylase B"/>
    <property type="match status" value="2"/>
</dbReference>
<feature type="domain" description="Glycosyl transferase family 1" evidence="2">
    <location>
        <begin position="208"/>
        <end position="360"/>
    </location>
</feature>
<dbReference type="RefSeq" id="WP_120180491.1">
    <property type="nucleotide sequence ID" value="NZ_MBTA01000002.1"/>
</dbReference>
<evidence type="ECO:0008006" key="6">
    <source>
        <dbReference type="Google" id="ProtNLM"/>
    </source>
</evidence>
<proteinExistence type="predicted"/>
<dbReference type="PANTHER" id="PTHR46401">
    <property type="entry name" value="GLYCOSYLTRANSFERASE WBBK-RELATED"/>
    <property type="match status" value="1"/>
</dbReference>
<keyword evidence="1" id="KW-0808">Transferase</keyword>
<evidence type="ECO:0000313" key="4">
    <source>
        <dbReference type="EMBL" id="RKD19558.1"/>
    </source>
</evidence>
<evidence type="ECO:0000313" key="5">
    <source>
        <dbReference type="Proteomes" id="UP000283433"/>
    </source>
</evidence>
<reference evidence="4 5" key="1">
    <citation type="submission" date="2016-07" db="EMBL/GenBank/DDBJ databases">
        <title>Genome of Pelobium manganitolerans.</title>
        <authorList>
            <person name="Wu S."/>
            <person name="Wang G."/>
        </authorList>
    </citation>
    <scope>NUCLEOTIDE SEQUENCE [LARGE SCALE GENOMIC DNA]</scope>
    <source>
        <strain evidence="4 5">YS-25</strain>
    </source>
</reference>
<dbReference type="InterPro" id="IPR028098">
    <property type="entry name" value="Glyco_trans_4-like_N"/>
</dbReference>
<sequence>MRQKGSDYILVLPSWYPSKLSISNGDFNERWVNAVAPYEKQIVIYVATKKGSQLSTDEHFVNENVITFKRYFPNSRLDIVNGVNLIINYLAVFKIVFKKYGLPKLVHNYVFFPSGIFSLYLKWKYNLKLVLTEHWSLFNEAENAAYNFRKQSIFKKLVYRLILKKFDLVIGVSEGLTNSVAKWTRKACRHYTMPNVVDVSLFYCQVKENSETDFTFIHVSSFAKQKNTLDILKAFHLLLSNDNITAKLLLIGGHQDSIDEYLFENQNIKKYVIVSKHVAYNKVAELMRSADAFVLNSDYEHMPCVILEALCCGLPVISTKVGGVAEVINNENGILINKRSPVELQNAMLQMVRNPTFYNKAMISSQAIENFSYTTIGKKTADLYKELLK</sequence>
<dbReference type="Proteomes" id="UP000283433">
    <property type="component" value="Unassembled WGS sequence"/>
</dbReference>
<evidence type="ECO:0000259" key="3">
    <source>
        <dbReference type="Pfam" id="PF13439"/>
    </source>
</evidence>
<evidence type="ECO:0000259" key="2">
    <source>
        <dbReference type="Pfam" id="PF00534"/>
    </source>
</evidence>
<dbReference type="Pfam" id="PF00534">
    <property type="entry name" value="Glycos_transf_1"/>
    <property type="match status" value="1"/>
</dbReference>
<comment type="caution">
    <text evidence="4">The sequence shown here is derived from an EMBL/GenBank/DDBJ whole genome shotgun (WGS) entry which is preliminary data.</text>
</comment>
<dbReference type="Pfam" id="PF13439">
    <property type="entry name" value="Glyco_transf_4"/>
    <property type="match status" value="1"/>
</dbReference>
<organism evidence="4 5">
    <name type="scientific">Pelobium manganitolerans</name>
    <dbReference type="NCBI Taxonomy" id="1842495"/>
    <lineage>
        <taxon>Bacteria</taxon>
        <taxon>Pseudomonadati</taxon>
        <taxon>Bacteroidota</taxon>
        <taxon>Sphingobacteriia</taxon>
        <taxon>Sphingobacteriales</taxon>
        <taxon>Sphingobacteriaceae</taxon>
        <taxon>Pelobium</taxon>
    </lineage>
</organism>
<dbReference type="InterPro" id="IPR001296">
    <property type="entry name" value="Glyco_trans_1"/>
</dbReference>
<accession>A0A419SB85</accession>
<protein>
    <recommendedName>
        <fullName evidence="6">Glycosyl transferase family 1 domain-containing protein</fullName>
    </recommendedName>
</protein>
<dbReference type="EMBL" id="MBTA01000002">
    <property type="protein sequence ID" value="RKD19558.1"/>
    <property type="molecule type" value="Genomic_DNA"/>
</dbReference>
<dbReference type="OrthoDB" id="9795068at2"/>
<dbReference type="AlphaFoldDB" id="A0A419SB85"/>
<name>A0A419SB85_9SPHI</name>
<dbReference type="GO" id="GO:0009103">
    <property type="term" value="P:lipopolysaccharide biosynthetic process"/>
    <property type="evidence" value="ECO:0007669"/>
    <property type="project" value="TreeGrafter"/>
</dbReference>